<dbReference type="GO" id="GO:0004857">
    <property type="term" value="F:enzyme inhibitor activity"/>
    <property type="evidence" value="ECO:0007669"/>
    <property type="project" value="InterPro"/>
</dbReference>
<dbReference type="Pfam" id="PF04043">
    <property type="entry name" value="PMEI"/>
    <property type="match status" value="1"/>
</dbReference>
<dbReference type="InterPro" id="IPR051955">
    <property type="entry name" value="PME_Inhibitor"/>
</dbReference>
<dbReference type="Gene3D" id="1.20.140.40">
    <property type="entry name" value="Invertase/pectin methylesterase inhibitor family protein"/>
    <property type="match status" value="1"/>
</dbReference>
<dbReference type="NCBIfam" id="TIGR01614">
    <property type="entry name" value="PME_inhib"/>
    <property type="match status" value="1"/>
</dbReference>
<evidence type="ECO:0000313" key="4">
    <source>
        <dbReference type="EMBL" id="KAJ8551180.1"/>
    </source>
</evidence>
<evidence type="ECO:0000256" key="1">
    <source>
        <dbReference type="ARBA" id="ARBA00022729"/>
    </source>
</evidence>
<dbReference type="SMART" id="SM00856">
    <property type="entry name" value="PMEI"/>
    <property type="match status" value="1"/>
</dbReference>
<proteinExistence type="predicted"/>
<keyword evidence="5" id="KW-1185">Reference proteome</keyword>
<evidence type="ECO:0000313" key="5">
    <source>
        <dbReference type="Proteomes" id="UP001152561"/>
    </source>
</evidence>
<reference evidence="5" key="1">
    <citation type="journal article" date="2023" name="Proc. Natl. Acad. Sci. U.S.A.">
        <title>Genomic and structural basis for evolution of tropane alkaloid biosynthesis.</title>
        <authorList>
            <person name="Wanga Y.-J."/>
            <person name="Taina T."/>
            <person name="Yua J.-Y."/>
            <person name="Lia J."/>
            <person name="Xua B."/>
            <person name="Chenc J."/>
            <person name="D'Auriad J.C."/>
            <person name="Huanga J.-P."/>
            <person name="Huanga S.-X."/>
        </authorList>
    </citation>
    <scope>NUCLEOTIDE SEQUENCE [LARGE SCALE GENOMIC DNA]</scope>
    <source>
        <strain evidence="5">cv. KIB-2019</strain>
    </source>
</reference>
<dbReference type="SUPFAM" id="SSF101148">
    <property type="entry name" value="Plant invertase/pectin methylesterase inhibitor"/>
    <property type="match status" value="1"/>
</dbReference>
<keyword evidence="1 2" id="KW-0732">Signal</keyword>
<evidence type="ECO:0000256" key="2">
    <source>
        <dbReference type="SAM" id="SignalP"/>
    </source>
</evidence>
<organism evidence="4 5">
    <name type="scientific">Anisodus acutangulus</name>
    <dbReference type="NCBI Taxonomy" id="402998"/>
    <lineage>
        <taxon>Eukaryota</taxon>
        <taxon>Viridiplantae</taxon>
        <taxon>Streptophyta</taxon>
        <taxon>Embryophyta</taxon>
        <taxon>Tracheophyta</taxon>
        <taxon>Spermatophyta</taxon>
        <taxon>Magnoliopsida</taxon>
        <taxon>eudicotyledons</taxon>
        <taxon>Gunneridae</taxon>
        <taxon>Pentapetalae</taxon>
        <taxon>asterids</taxon>
        <taxon>lamiids</taxon>
        <taxon>Solanales</taxon>
        <taxon>Solanaceae</taxon>
        <taxon>Solanoideae</taxon>
        <taxon>Hyoscyameae</taxon>
        <taxon>Anisodus</taxon>
    </lineage>
</organism>
<protein>
    <recommendedName>
        <fullName evidence="3">Pectinesterase inhibitor domain-containing protein</fullName>
    </recommendedName>
</protein>
<comment type="caution">
    <text evidence="4">The sequence shown here is derived from an EMBL/GenBank/DDBJ whole genome shotgun (WGS) entry which is preliminary data.</text>
</comment>
<dbReference type="EMBL" id="JAJAGQ010000010">
    <property type="protein sequence ID" value="KAJ8551180.1"/>
    <property type="molecule type" value="Genomic_DNA"/>
</dbReference>
<dbReference type="Proteomes" id="UP001152561">
    <property type="component" value="Unassembled WGS sequence"/>
</dbReference>
<dbReference type="AlphaFoldDB" id="A0A9Q1M4Z9"/>
<dbReference type="InterPro" id="IPR006501">
    <property type="entry name" value="Pectinesterase_inhib_dom"/>
</dbReference>
<feature type="domain" description="Pectinesterase inhibitor" evidence="3">
    <location>
        <begin position="40"/>
        <end position="196"/>
    </location>
</feature>
<dbReference type="PANTHER" id="PTHR31080:SF227">
    <property type="entry name" value="21 KDA PROTEIN-LIKE"/>
    <property type="match status" value="1"/>
</dbReference>
<dbReference type="OrthoDB" id="1430376at2759"/>
<evidence type="ECO:0000259" key="3">
    <source>
        <dbReference type="SMART" id="SM00856"/>
    </source>
</evidence>
<accession>A0A9Q1M4Z9</accession>
<dbReference type="PANTHER" id="PTHR31080">
    <property type="entry name" value="PECTINESTERASE INHIBITOR-LIKE"/>
    <property type="match status" value="1"/>
</dbReference>
<dbReference type="CDD" id="cd15798">
    <property type="entry name" value="PMEI-like_3"/>
    <property type="match status" value="1"/>
</dbReference>
<feature type="signal peptide" evidence="2">
    <location>
        <begin position="1"/>
        <end position="32"/>
    </location>
</feature>
<sequence length="201" mass="22090">MENCSPNPSKLIKTLFPILLIILLRTISRAQGNSNLEKVSYNDFIKSKCNITTYPSLCLKTLLPYASSVQTNPIKLCDTALDIAIDGARNASDMISELEKKKGVTKYEAAAIKDCIGDLKDAVYELKETLGAMDHLNDPDKEFQWDNAKTYASAVISDANSCLDGFSDRKVNPVVKTKISGAISYVTKLSSNALAFINHLY</sequence>
<feature type="chain" id="PRO_5040118572" description="Pectinesterase inhibitor domain-containing protein" evidence="2">
    <location>
        <begin position="33"/>
        <end position="201"/>
    </location>
</feature>
<gene>
    <name evidence="4" type="ORF">K7X08_000550</name>
</gene>
<name>A0A9Q1M4Z9_9SOLA</name>
<dbReference type="InterPro" id="IPR035513">
    <property type="entry name" value="Invertase/methylesterase_inhib"/>
</dbReference>